<dbReference type="InterPro" id="IPR008922">
    <property type="entry name" value="Di-copper_centre_dom_sf"/>
</dbReference>
<keyword evidence="3" id="KW-0732">Signal</keyword>
<feature type="chain" id="PRO_5035752191" description="Tyrosinase copper-binding domain-containing protein" evidence="3">
    <location>
        <begin position="24"/>
        <end position="353"/>
    </location>
</feature>
<keyword evidence="1" id="KW-0479">Metal-binding</keyword>
<evidence type="ECO:0000256" key="1">
    <source>
        <dbReference type="ARBA" id="ARBA00022723"/>
    </source>
</evidence>
<keyword evidence="2" id="KW-0186">Copper</keyword>
<dbReference type="PRINTS" id="PR00092">
    <property type="entry name" value="TYROSINASE"/>
</dbReference>
<sequence length="353" mass="40120">MRSTIRIFFYLFTLLNIAVVVQSATANSTDLGKSSSRKPKCSKLLRRKEWRTLSDAEKKNYIDAVKCLQSRPAVNPAYPEAQTRYEEFQAYHMFIADYIHAVGHFLPWHRKYVQLYDRAMREDCGYKGATPYWDWTQDADDAAGLSTSPVWDPVTGFGGNGVPGTYTLPTGPDVNFTAMRIFPASFIGCVQDGPFANHTVRLGPGTLKTNHCLVRGINEAQNVRLNSKAVAWTLSHQTFEDFRIQLEGQPFLTEFRVHDGGHNMIGGDMSNFYSSPGEPLFYLHHGNLDRIWWQWQQMLPSRLYEVSGRSTTTPPFRNITLDYILQMGESLGPSVPIRDVMDIHSPPNCYTYV</sequence>
<dbReference type="InterPro" id="IPR050316">
    <property type="entry name" value="Tyrosinase/Hemocyanin"/>
</dbReference>
<dbReference type="AlphaFoldDB" id="A0A8S0WXG2"/>
<dbReference type="OrthoDB" id="6132182at2759"/>
<dbReference type="EMBL" id="CACVBS010000067">
    <property type="protein sequence ID" value="CAA7268246.1"/>
    <property type="molecule type" value="Genomic_DNA"/>
</dbReference>
<evidence type="ECO:0000313" key="5">
    <source>
        <dbReference type="EMBL" id="CAA7268246.1"/>
    </source>
</evidence>
<dbReference type="GO" id="GO:0016491">
    <property type="term" value="F:oxidoreductase activity"/>
    <property type="evidence" value="ECO:0007669"/>
    <property type="project" value="InterPro"/>
</dbReference>
<feature type="signal peptide" evidence="3">
    <location>
        <begin position="1"/>
        <end position="23"/>
    </location>
</feature>
<proteinExistence type="predicted"/>
<gene>
    <name evidence="5" type="ORF">AAE3_LOCUS10486</name>
</gene>
<name>A0A8S0WXG2_CYCAE</name>
<dbReference type="PANTHER" id="PTHR11474">
    <property type="entry name" value="TYROSINASE FAMILY MEMBER"/>
    <property type="match status" value="1"/>
</dbReference>
<accession>A0A8S0WXG2</accession>
<reference evidence="5 6" key="1">
    <citation type="submission" date="2020-01" db="EMBL/GenBank/DDBJ databases">
        <authorList>
            <person name="Gupta K D."/>
        </authorList>
    </citation>
    <scope>NUCLEOTIDE SEQUENCE [LARGE SCALE GENOMIC DNA]</scope>
</reference>
<organism evidence="5 6">
    <name type="scientific">Cyclocybe aegerita</name>
    <name type="common">Black poplar mushroom</name>
    <name type="synonym">Agrocybe aegerita</name>
    <dbReference type="NCBI Taxonomy" id="1973307"/>
    <lineage>
        <taxon>Eukaryota</taxon>
        <taxon>Fungi</taxon>
        <taxon>Dikarya</taxon>
        <taxon>Basidiomycota</taxon>
        <taxon>Agaricomycotina</taxon>
        <taxon>Agaricomycetes</taxon>
        <taxon>Agaricomycetidae</taxon>
        <taxon>Agaricales</taxon>
        <taxon>Agaricineae</taxon>
        <taxon>Bolbitiaceae</taxon>
        <taxon>Cyclocybe</taxon>
    </lineage>
</organism>
<dbReference type="Pfam" id="PF00264">
    <property type="entry name" value="Tyrosinase"/>
    <property type="match status" value="1"/>
</dbReference>
<comment type="caution">
    <text evidence="5">The sequence shown here is derived from an EMBL/GenBank/DDBJ whole genome shotgun (WGS) entry which is preliminary data.</text>
</comment>
<dbReference type="Gene3D" id="1.10.1280.10">
    <property type="entry name" value="Di-copper center containing domain from catechol oxidase"/>
    <property type="match status" value="1"/>
</dbReference>
<evidence type="ECO:0000256" key="3">
    <source>
        <dbReference type="SAM" id="SignalP"/>
    </source>
</evidence>
<protein>
    <recommendedName>
        <fullName evidence="4">Tyrosinase copper-binding domain-containing protein</fullName>
    </recommendedName>
</protein>
<keyword evidence="6" id="KW-1185">Reference proteome</keyword>
<evidence type="ECO:0000259" key="4">
    <source>
        <dbReference type="Pfam" id="PF00264"/>
    </source>
</evidence>
<dbReference type="InterPro" id="IPR002227">
    <property type="entry name" value="Tyrosinase_Cu-bd"/>
</dbReference>
<evidence type="ECO:0000313" key="6">
    <source>
        <dbReference type="Proteomes" id="UP000467700"/>
    </source>
</evidence>
<evidence type="ECO:0000256" key="2">
    <source>
        <dbReference type="ARBA" id="ARBA00023008"/>
    </source>
</evidence>
<dbReference type="GO" id="GO:0046872">
    <property type="term" value="F:metal ion binding"/>
    <property type="evidence" value="ECO:0007669"/>
    <property type="project" value="UniProtKB-KW"/>
</dbReference>
<dbReference type="Proteomes" id="UP000467700">
    <property type="component" value="Unassembled WGS sequence"/>
</dbReference>
<dbReference type="PANTHER" id="PTHR11474:SF126">
    <property type="entry name" value="TYROSINASE-LIKE PROTEIN TYR-1-RELATED"/>
    <property type="match status" value="1"/>
</dbReference>
<dbReference type="SUPFAM" id="SSF48056">
    <property type="entry name" value="Di-copper centre-containing domain"/>
    <property type="match status" value="1"/>
</dbReference>
<feature type="domain" description="Tyrosinase copper-binding" evidence="4">
    <location>
        <begin position="83"/>
        <end position="297"/>
    </location>
</feature>